<evidence type="ECO:0000259" key="14">
    <source>
        <dbReference type="SMART" id="SM00861"/>
    </source>
</evidence>
<dbReference type="Pfam" id="PF22613">
    <property type="entry name" value="Transketolase_C_1"/>
    <property type="match status" value="1"/>
</dbReference>
<dbReference type="CDD" id="cd02012">
    <property type="entry name" value="TPP_TK"/>
    <property type="match status" value="1"/>
</dbReference>
<dbReference type="InterPro" id="IPR029061">
    <property type="entry name" value="THDP-binding"/>
</dbReference>
<dbReference type="Pfam" id="PF02779">
    <property type="entry name" value="Transket_pyr"/>
    <property type="match status" value="1"/>
</dbReference>
<dbReference type="SUPFAM" id="SSF52922">
    <property type="entry name" value="TK C-terminal domain-like"/>
    <property type="match status" value="1"/>
</dbReference>
<keyword evidence="10 13" id="KW-0786">Thiamine pyrophosphate</keyword>
<dbReference type="SMART" id="SM00861">
    <property type="entry name" value="Transket_pyr"/>
    <property type="match status" value="1"/>
</dbReference>
<evidence type="ECO:0000256" key="11">
    <source>
        <dbReference type="ARBA" id="ARBA00049473"/>
    </source>
</evidence>
<reference evidence="15" key="1">
    <citation type="submission" date="2024-04" db="EMBL/GenBank/DDBJ databases">
        <authorList>
            <person name="Manzano-Marin A."/>
            <person name="Manzano-Marin A."/>
            <person name="Alejandro Manzano Marin A."/>
        </authorList>
    </citation>
    <scope>NUCLEOTIDE SEQUENCE [LARGE SCALE GENOMIC DNA]</scope>
    <source>
        <strain evidence="15">TABTEA</strain>
    </source>
</reference>
<dbReference type="Pfam" id="PF00456">
    <property type="entry name" value="Transketolase_N"/>
    <property type="match status" value="1"/>
</dbReference>
<dbReference type="GO" id="GO:0004802">
    <property type="term" value="F:transketolase activity"/>
    <property type="evidence" value="ECO:0007669"/>
    <property type="project" value="UniProtKB-EC"/>
</dbReference>
<dbReference type="PROSITE" id="PS00802">
    <property type="entry name" value="TRANSKETOLASE_2"/>
    <property type="match status" value="1"/>
</dbReference>
<keyword evidence="6 13" id="KW-0808">Transferase</keyword>
<dbReference type="InterPro" id="IPR005474">
    <property type="entry name" value="Transketolase_N"/>
</dbReference>
<organism evidence="15 16">
    <name type="scientific">Candidatus Providencia siddallii</name>
    <dbReference type="NCBI Taxonomy" id="1715285"/>
    <lineage>
        <taxon>Bacteria</taxon>
        <taxon>Pseudomonadati</taxon>
        <taxon>Pseudomonadota</taxon>
        <taxon>Gammaproteobacteria</taxon>
        <taxon>Enterobacterales</taxon>
        <taxon>Morganellaceae</taxon>
        <taxon>Providencia</taxon>
    </lineage>
</organism>
<dbReference type="PROSITE" id="PS00801">
    <property type="entry name" value="TRANSKETOLASE_1"/>
    <property type="match status" value="1"/>
</dbReference>
<comment type="cofactor">
    <cofactor evidence="2">
        <name>Co(2+)</name>
        <dbReference type="ChEBI" id="CHEBI:48828"/>
    </cofactor>
</comment>
<dbReference type="InterPro" id="IPR020826">
    <property type="entry name" value="Transketolase_BS"/>
</dbReference>
<evidence type="ECO:0000256" key="5">
    <source>
        <dbReference type="ARBA" id="ARBA00013152"/>
    </source>
</evidence>
<comment type="cofactor">
    <cofactor evidence="13">
        <name>Mg(2+)</name>
        <dbReference type="ChEBI" id="CHEBI:18420"/>
    </cofactor>
    <cofactor evidence="13">
        <name>Ca(2+)</name>
        <dbReference type="ChEBI" id="CHEBI:29108"/>
    </cofactor>
    <cofactor evidence="13">
        <name>Mn(2+)</name>
        <dbReference type="ChEBI" id="CHEBI:29035"/>
    </cofactor>
    <cofactor evidence="13">
        <name>Co(2+)</name>
        <dbReference type="ChEBI" id="CHEBI:48828"/>
    </cofactor>
    <text evidence="13">Binds 1 Mg(2+) ion per subunit. Can also utilize other divalent metal cations, such as Ca(2+), Mn(2+) and Co(2+).</text>
</comment>
<evidence type="ECO:0000256" key="8">
    <source>
        <dbReference type="ARBA" id="ARBA00022837"/>
    </source>
</evidence>
<dbReference type="PANTHER" id="PTHR43522">
    <property type="entry name" value="TRANSKETOLASE"/>
    <property type="match status" value="1"/>
</dbReference>
<gene>
    <name evidence="15" type="primary">tktA</name>
    <name evidence="15" type="ORF">PRHACTZTBTEA_092</name>
</gene>
<evidence type="ECO:0000256" key="13">
    <source>
        <dbReference type="RuleBase" id="RU004996"/>
    </source>
</evidence>
<dbReference type="InterPro" id="IPR009014">
    <property type="entry name" value="Transketo_C/PFOR_II"/>
</dbReference>
<comment type="subunit">
    <text evidence="4 13">Homodimer.</text>
</comment>
<dbReference type="NCBIfam" id="TIGR00232">
    <property type="entry name" value="tktlase_bact"/>
    <property type="match status" value="1"/>
</dbReference>
<dbReference type="RefSeq" id="WP_341765082.1">
    <property type="nucleotide sequence ID" value="NZ_OZ034688.1"/>
</dbReference>
<evidence type="ECO:0000313" key="15">
    <source>
        <dbReference type="EMBL" id="CAL1329025.1"/>
    </source>
</evidence>
<evidence type="ECO:0000256" key="4">
    <source>
        <dbReference type="ARBA" id="ARBA00011738"/>
    </source>
</evidence>
<dbReference type="InterPro" id="IPR049557">
    <property type="entry name" value="Transketolase_CS"/>
</dbReference>
<keyword evidence="8 13" id="KW-0106">Calcium</keyword>
<name>A0ABM9NNI2_9GAMM</name>
<comment type="catalytic activity">
    <reaction evidence="11 13">
        <text>D-sedoheptulose 7-phosphate + D-glyceraldehyde 3-phosphate = aldehydo-D-ribose 5-phosphate + D-xylulose 5-phosphate</text>
        <dbReference type="Rhea" id="RHEA:10508"/>
        <dbReference type="ChEBI" id="CHEBI:57483"/>
        <dbReference type="ChEBI" id="CHEBI:57737"/>
        <dbReference type="ChEBI" id="CHEBI:58273"/>
        <dbReference type="ChEBI" id="CHEBI:59776"/>
        <dbReference type="EC" id="2.2.1.1"/>
    </reaction>
</comment>
<dbReference type="InterPro" id="IPR005475">
    <property type="entry name" value="Transketolase-like_Pyr-bd"/>
</dbReference>
<accession>A0ABM9NNI2</accession>
<dbReference type="CDD" id="cd07033">
    <property type="entry name" value="TPP_PYR_DXS_TK_like"/>
    <property type="match status" value="1"/>
</dbReference>
<comment type="cofactor">
    <cofactor evidence="1">
        <name>Ca(2+)</name>
        <dbReference type="ChEBI" id="CHEBI:29108"/>
    </cofactor>
</comment>
<evidence type="ECO:0000256" key="10">
    <source>
        <dbReference type="ARBA" id="ARBA00023052"/>
    </source>
</evidence>
<sequence>MVTRKTLANAIRFLSIDTIQNAKSGHPGASMGMADIAEVLWRDHMNHNPIDPNWINRDRFILSNGHCSTLIYSLLHLTGYNLSIKELKKFRQLHSKTPGHPEYGLTPGIEVTTGPLGQGIANAVGFAIAERTLSSQFNRENYNIIDHYTYVFMGDGCMMEGISHESCSLAGTLKLNKLIVFYDNNGISIDGKTEKCFNENTYERFKSYGWYVIKNINGHNSLQINTAIKKAKKQINKPSLLICNTIIGYGSPKKSGSEFAHSGPLGYDEINATRKFLKWKYKPFEIPKNIYKAWDARIIGKQKKQAWDKIFKEYSNNFPELSKEFIRRIKCKLPIKFNLKIKKIIKFLHQNPSDISTRKASQNILEFFGKNLPELIGGSADLTPSNLTFWSGSHPLNINPSGNYIHYGVREFGMSAIMNGIALHGGFIPYGATFLVFMEYARNAIRMAALMKTHCIFIYTHDSIGVGEDGPTHQPIEQLASLRTTPNLSTWRPCDQVESIIAWKYAITKNGPTALIFSRQNLKQQNRTNEQLKNIKKGAYIIKDCKGHPEIIMIATGSEVELAIKAAKFLTKEKYKIRVVSMPSTDVFDKQSLIYRESVLPSNIKNRIAIEASITDYWFKYIGFNGAIIGMKTLGKSAPADKLFKTFNITTKNIIKTAKSLITKTSII</sequence>
<comment type="similarity">
    <text evidence="3 13">Belongs to the transketolase family.</text>
</comment>
<evidence type="ECO:0000313" key="16">
    <source>
        <dbReference type="Proteomes" id="UP001497533"/>
    </source>
</evidence>
<feature type="domain" description="Transketolase-like pyrimidine-binding" evidence="14">
    <location>
        <begin position="355"/>
        <end position="524"/>
    </location>
</feature>
<proteinExistence type="inferred from homology"/>
<evidence type="ECO:0000256" key="3">
    <source>
        <dbReference type="ARBA" id="ARBA00007131"/>
    </source>
</evidence>
<keyword evidence="16" id="KW-1185">Reference proteome</keyword>
<comment type="function">
    <text evidence="13">Catalyzes the transfer of a two-carbon ketol group from a ketose donor to an aldose acceptor, via a covalent intermediate with the cofactor thiamine pyrophosphate.</text>
</comment>
<dbReference type="PANTHER" id="PTHR43522:SF2">
    <property type="entry name" value="TRANSKETOLASE 1-RELATED"/>
    <property type="match status" value="1"/>
</dbReference>
<dbReference type="EMBL" id="OZ034688">
    <property type="protein sequence ID" value="CAL1329025.1"/>
    <property type="molecule type" value="Genomic_DNA"/>
</dbReference>
<keyword evidence="9 13" id="KW-0460">Magnesium</keyword>
<evidence type="ECO:0000256" key="12">
    <source>
        <dbReference type="NCBIfam" id="TIGR00232"/>
    </source>
</evidence>
<evidence type="ECO:0000256" key="2">
    <source>
        <dbReference type="ARBA" id="ARBA00001941"/>
    </source>
</evidence>
<evidence type="ECO:0000256" key="9">
    <source>
        <dbReference type="ARBA" id="ARBA00022842"/>
    </source>
</evidence>
<keyword evidence="7 13" id="KW-0479">Metal-binding</keyword>
<evidence type="ECO:0000256" key="6">
    <source>
        <dbReference type="ARBA" id="ARBA00022679"/>
    </source>
</evidence>
<dbReference type="Proteomes" id="UP001497533">
    <property type="component" value="Chromosome"/>
</dbReference>
<dbReference type="InterPro" id="IPR055152">
    <property type="entry name" value="Transketolase-like_C_2"/>
</dbReference>
<dbReference type="SUPFAM" id="SSF52518">
    <property type="entry name" value="Thiamin diphosphate-binding fold (THDP-binding)"/>
    <property type="match status" value="2"/>
</dbReference>
<comment type="cofactor">
    <cofactor evidence="13">
        <name>thiamine diphosphate</name>
        <dbReference type="ChEBI" id="CHEBI:58937"/>
    </cofactor>
    <text evidence="13">Binds 1 thiamine pyrophosphate per subunit.</text>
</comment>
<dbReference type="Gene3D" id="3.40.50.970">
    <property type="match status" value="2"/>
</dbReference>
<evidence type="ECO:0000256" key="1">
    <source>
        <dbReference type="ARBA" id="ARBA00001913"/>
    </source>
</evidence>
<evidence type="ECO:0000256" key="7">
    <source>
        <dbReference type="ARBA" id="ARBA00022723"/>
    </source>
</evidence>
<protein>
    <recommendedName>
        <fullName evidence="5 12">Transketolase</fullName>
        <ecNumber evidence="5 12">2.2.1.1</ecNumber>
    </recommendedName>
</protein>
<dbReference type="InterPro" id="IPR033247">
    <property type="entry name" value="Transketolase_fam"/>
</dbReference>
<dbReference type="Gene3D" id="3.40.50.920">
    <property type="match status" value="1"/>
</dbReference>
<dbReference type="EC" id="2.2.1.1" evidence="5 12"/>
<dbReference type="InterPro" id="IPR005478">
    <property type="entry name" value="Transketolase_bac-like"/>
</dbReference>